<evidence type="ECO:0000313" key="3">
    <source>
        <dbReference type="Proteomes" id="UP000076532"/>
    </source>
</evidence>
<reference evidence="2 3" key="1">
    <citation type="journal article" date="2016" name="Mol. Biol. Evol.">
        <title>Comparative Genomics of Early-Diverging Mushroom-Forming Fungi Provides Insights into the Origins of Lignocellulose Decay Capabilities.</title>
        <authorList>
            <person name="Nagy L.G."/>
            <person name="Riley R."/>
            <person name="Tritt A."/>
            <person name="Adam C."/>
            <person name="Daum C."/>
            <person name="Floudas D."/>
            <person name="Sun H."/>
            <person name="Yadav J.S."/>
            <person name="Pangilinan J."/>
            <person name="Larsson K.H."/>
            <person name="Matsuura K."/>
            <person name="Barry K."/>
            <person name="Labutti K."/>
            <person name="Kuo R."/>
            <person name="Ohm R.A."/>
            <person name="Bhattacharya S.S."/>
            <person name="Shirouzu T."/>
            <person name="Yoshinaga Y."/>
            <person name="Martin F.M."/>
            <person name="Grigoriev I.V."/>
            <person name="Hibbett D.S."/>
        </authorList>
    </citation>
    <scope>NUCLEOTIDE SEQUENCE [LARGE SCALE GENOMIC DNA]</scope>
    <source>
        <strain evidence="2 3">CBS 109695</strain>
    </source>
</reference>
<accession>A0A166BEJ1</accession>
<name>A0A166BEJ1_9AGAM</name>
<protein>
    <recommendedName>
        <fullName evidence="1">HNH nuclease domain-containing protein</fullName>
    </recommendedName>
</protein>
<feature type="domain" description="HNH nuclease" evidence="1">
    <location>
        <begin position="105"/>
        <end position="211"/>
    </location>
</feature>
<dbReference type="STRING" id="436010.A0A166BEJ1"/>
<evidence type="ECO:0000259" key="1">
    <source>
        <dbReference type="Pfam" id="PF13391"/>
    </source>
</evidence>
<dbReference type="AlphaFoldDB" id="A0A166BEJ1"/>
<gene>
    <name evidence="2" type="ORF">FIBSPDRAFT_921823</name>
</gene>
<dbReference type="Proteomes" id="UP000076532">
    <property type="component" value="Unassembled WGS sequence"/>
</dbReference>
<organism evidence="2 3">
    <name type="scientific">Athelia psychrophila</name>
    <dbReference type="NCBI Taxonomy" id="1759441"/>
    <lineage>
        <taxon>Eukaryota</taxon>
        <taxon>Fungi</taxon>
        <taxon>Dikarya</taxon>
        <taxon>Basidiomycota</taxon>
        <taxon>Agaricomycotina</taxon>
        <taxon>Agaricomycetes</taxon>
        <taxon>Agaricomycetidae</taxon>
        <taxon>Atheliales</taxon>
        <taxon>Atheliaceae</taxon>
        <taxon>Athelia</taxon>
    </lineage>
</organism>
<evidence type="ECO:0000313" key="2">
    <source>
        <dbReference type="EMBL" id="KZP12564.1"/>
    </source>
</evidence>
<dbReference type="Pfam" id="PF13391">
    <property type="entry name" value="HNH_2"/>
    <property type="match status" value="1"/>
</dbReference>
<proteinExistence type="predicted"/>
<keyword evidence="3" id="KW-1185">Reference proteome</keyword>
<dbReference type="InterPro" id="IPR003615">
    <property type="entry name" value="HNH_nuc"/>
</dbReference>
<dbReference type="EMBL" id="KV417645">
    <property type="protein sequence ID" value="KZP12564.1"/>
    <property type="molecule type" value="Genomic_DNA"/>
</dbReference>
<dbReference type="OrthoDB" id="2104739at2759"/>
<sequence>MYARLLGYLVLESPGDEGRDYITDEIIRCDSDNDRMNCLAKLYQDHLLRLFRQNKGHTPTTTPSYDPSLPSVEEEKFLYSSAVEPAPNDHTQAKKAALRRDDYRCVVTGALDCDYIECLSPTDQAALPITVTIRLTNACHIFPPFTNVDIEPEEEGHPTTHYAGTVWGIVNHFGGVWIENELNGNQLHRLSNVMTMTTDLRTWFDELRLWFEEVPNTPATYTVGATRLGYLMGVLPVVTFSTMDPALALPDKRYLKLHAVVCRVAWMSGATKHMDKYDAEHEGETVLAHDGSSAEFLTTKLQRVLLGA</sequence>